<dbReference type="PRINTS" id="PR01415">
    <property type="entry name" value="ANKYRIN"/>
</dbReference>
<feature type="repeat" description="ANK" evidence="1">
    <location>
        <begin position="46"/>
        <end position="78"/>
    </location>
</feature>
<feature type="repeat" description="ANK" evidence="1">
    <location>
        <begin position="124"/>
        <end position="157"/>
    </location>
</feature>
<evidence type="ECO:0000313" key="3">
    <source>
        <dbReference type="EMBL" id="KAE9232792.1"/>
    </source>
</evidence>
<dbReference type="AlphaFoldDB" id="A0A6G0P2N0"/>
<dbReference type="PROSITE" id="PS50297">
    <property type="entry name" value="ANK_REP_REGION"/>
    <property type="match status" value="6"/>
</dbReference>
<evidence type="ECO:0000256" key="1">
    <source>
        <dbReference type="PROSITE-ProRule" id="PRU00023"/>
    </source>
</evidence>
<keyword evidence="1" id="KW-0040">ANK repeat</keyword>
<dbReference type="InterPro" id="IPR036770">
    <property type="entry name" value="Ankyrin_rpt-contain_sf"/>
</dbReference>
<evidence type="ECO:0000313" key="4">
    <source>
        <dbReference type="Proteomes" id="UP000476176"/>
    </source>
</evidence>
<dbReference type="InterPro" id="IPR002110">
    <property type="entry name" value="Ankyrin_rpt"/>
</dbReference>
<dbReference type="SUPFAM" id="SSF48403">
    <property type="entry name" value="Ankyrin repeat"/>
    <property type="match status" value="2"/>
</dbReference>
<dbReference type="Gene3D" id="1.25.40.20">
    <property type="entry name" value="Ankyrin repeat-containing domain"/>
    <property type="match status" value="6"/>
</dbReference>
<proteinExistence type="predicted"/>
<gene>
    <name evidence="3" type="ORF">PF004_g9827</name>
    <name evidence="2" type="ORF">PF010_g10159</name>
</gene>
<dbReference type="PROSITE" id="PS50088">
    <property type="entry name" value="ANK_REPEAT"/>
    <property type="match status" value="6"/>
</dbReference>
<organism evidence="3 4">
    <name type="scientific">Phytophthora fragariae</name>
    <dbReference type="NCBI Taxonomy" id="53985"/>
    <lineage>
        <taxon>Eukaryota</taxon>
        <taxon>Sar</taxon>
        <taxon>Stramenopiles</taxon>
        <taxon>Oomycota</taxon>
        <taxon>Peronosporomycetes</taxon>
        <taxon>Peronosporales</taxon>
        <taxon>Peronosporaceae</taxon>
        <taxon>Phytophthora</taxon>
    </lineage>
</organism>
<dbReference type="PANTHER" id="PTHR24133">
    <property type="entry name" value="ANKYRIN DOMAIN-CONTAINING"/>
    <property type="match status" value="1"/>
</dbReference>
<dbReference type="PANTHER" id="PTHR24133:SF40">
    <property type="entry name" value="ANKYRIN REPEAT DOMAIN 44"/>
    <property type="match status" value="1"/>
</dbReference>
<dbReference type="EMBL" id="QXGC01000493">
    <property type="protein sequence ID" value="KAE9232792.1"/>
    <property type="molecule type" value="Genomic_DNA"/>
</dbReference>
<dbReference type="InterPro" id="IPR052391">
    <property type="entry name" value="E3_Ligase-Neurotoxin"/>
</dbReference>
<evidence type="ECO:0000313" key="5">
    <source>
        <dbReference type="Proteomes" id="UP000488956"/>
    </source>
</evidence>
<feature type="repeat" description="ANK" evidence="1">
    <location>
        <begin position="410"/>
        <end position="442"/>
    </location>
</feature>
<feature type="repeat" description="ANK" evidence="1">
    <location>
        <begin position="377"/>
        <end position="409"/>
    </location>
</feature>
<name>A0A6G0P2N0_9STRA</name>
<feature type="repeat" description="ANK" evidence="1">
    <location>
        <begin position="501"/>
        <end position="529"/>
    </location>
</feature>
<dbReference type="Pfam" id="PF12796">
    <property type="entry name" value="Ank_2"/>
    <property type="match status" value="5"/>
</dbReference>
<dbReference type="EMBL" id="QXFX01000505">
    <property type="protein sequence ID" value="KAE9113244.1"/>
    <property type="molecule type" value="Genomic_DNA"/>
</dbReference>
<dbReference type="Proteomes" id="UP000488956">
    <property type="component" value="Unassembled WGS sequence"/>
</dbReference>
<accession>A0A6G0P2N0</accession>
<comment type="caution">
    <text evidence="3">The sequence shown here is derived from an EMBL/GenBank/DDBJ whole genome shotgun (WGS) entry which is preliminary data.</text>
</comment>
<dbReference type="Proteomes" id="UP000476176">
    <property type="component" value="Unassembled WGS sequence"/>
</dbReference>
<feature type="repeat" description="ANK" evidence="1">
    <location>
        <begin position="339"/>
        <end position="371"/>
    </location>
</feature>
<dbReference type="SMART" id="SM00248">
    <property type="entry name" value="ANK"/>
    <property type="match status" value="13"/>
</dbReference>
<reference evidence="4 5" key="1">
    <citation type="submission" date="2018-09" db="EMBL/GenBank/DDBJ databases">
        <title>Genomic investigation of the strawberry pathogen Phytophthora fragariae indicates pathogenicity is determined by transcriptional variation in three key races.</title>
        <authorList>
            <person name="Adams T.M."/>
            <person name="Armitage A.D."/>
            <person name="Sobczyk M.K."/>
            <person name="Bates H.J."/>
            <person name="Dunwell J.M."/>
            <person name="Nellist C.F."/>
            <person name="Harrison R.J."/>
        </authorList>
    </citation>
    <scope>NUCLEOTIDE SEQUENCE [LARGE SCALE GENOMIC DNA]</scope>
    <source>
        <strain evidence="3 4">BC-23</strain>
        <strain evidence="2 5">ONT-3</strain>
    </source>
</reference>
<protein>
    <submittedName>
        <fullName evidence="3">Uncharacterized protein</fullName>
    </submittedName>
</protein>
<evidence type="ECO:0000313" key="2">
    <source>
        <dbReference type="EMBL" id="KAE9113244.1"/>
    </source>
</evidence>
<sequence length="585" mass="63389">MVQPHCEHSPEWMMDTALHLYARCGRADAAEMQLRHGADTEICNAQGFTPLLLAVRFNQLEVLQVLLQHGARADALAPLETGLGHGVELGSCVHFAAESGHVQVLKFLVTAAALDADEYTRGRLGITPVHLAARLGRVDVVRFLVARNDVDVNARDVRGMTPLHHACDYPNAVGDEVASRSPPQLLHDAAHVEVVDALINAGAVPDARRTQDWATPMRCALHQGHFLVAKALVDHGAYSAVTWWLHKIKTLLSASWTRDAAPYANLSTSRSKRKQRDSAIWDTELSTGNEPVDLGRHHETALHEACKAQKLRRLREVLKRQGVWVNARVFSTTCTDECSGWTALHIAASRGWQAGLALLIAHGANVELTTGDSDVSCGTTALHLAAQNGHSSCVSTLLDAGADINACDDLGDTPLLRALRNGRSCMVKLLLRHGAKCDYQPDPVFQVDEPPHSGASESMIGSFDPRTTSALHLAAFFGLVAVVQELAKSSSLFSLDAVDVDGATPIWLAALMGHLEVVDFLAQQGANLHHHVAGDSATDCTAEFGHLEVLEYITTSSPGRQGWSCRSLTHVALLDKTRWIQRGYV</sequence>